<dbReference type="EMBL" id="QGDH01000081">
    <property type="protein sequence ID" value="RAR08906.1"/>
    <property type="molecule type" value="Genomic_DNA"/>
</dbReference>
<keyword evidence="4 5" id="KW-0472">Membrane</keyword>
<comment type="caution">
    <text evidence="6">The sequence shown here is derived from an EMBL/GenBank/DDBJ whole genome shotgun (WGS) entry which is preliminary data.</text>
</comment>
<organism evidence="6 7">
    <name type="scientific">Stemphylium lycopersici</name>
    <name type="common">Tomato gray leaf spot disease fungus</name>
    <name type="synonym">Thyrospora lycopersici</name>
    <dbReference type="NCBI Taxonomy" id="183478"/>
    <lineage>
        <taxon>Eukaryota</taxon>
        <taxon>Fungi</taxon>
        <taxon>Dikarya</taxon>
        <taxon>Ascomycota</taxon>
        <taxon>Pezizomycotina</taxon>
        <taxon>Dothideomycetes</taxon>
        <taxon>Pleosporomycetidae</taxon>
        <taxon>Pleosporales</taxon>
        <taxon>Pleosporineae</taxon>
        <taxon>Pleosporaceae</taxon>
        <taxon>Stemphylium</taxon>
    </lineage>
</organism>
<proteinExistence type="predicted"/>
<evidence type="ECO:0000313" key="6">
    <source>
        <dbReference type="EMBL" id="RAR08906.1"/>
    </source>
</evidence>
<reference evidence="7" key="1">
    <citation type="submission" date="2018-05" db="EMBL/GenBank/DDBJ databases">
        <title>Draft genome sequence of Stemphylium lycopersici strain CIDEFI 213.</title>
        <authorList>
            <person name="Medina R."/>
            <person name="Franco M.E.E."/>
            <person name="Lucentini C.G."/>
            <person name="Saparrat M.C.N."/>
            <person name="Balatti P.A."/>
        </authorList>
    </citation>
    <scope>NUCLEOTIDE SEQUENCE [LARGE SCALE GENOMIC DNA]</scope>
    <source>
        <strain evidence="7">CIDEFI 213</strain>
    </source>
</reference>
<evidence type="ECO:0000256" key="5">
    <source>
        <dbReference type="SAM" id="Phobius"/>
    </source>
</evidence>
<gene>
    <name evidence="6" type="ORF">DDE83_005743</name>
</gene>
<dbReference type="Proteomes" id="UP000249619">
    <property type="component" value="Unassembled WGS sequence"/>
</dbReference>
<dbReference type="PANTHER" id="PTHR23502">
    <property type="entry name" value="MAJOR FACILITATOR SUPERFAMILY"/>
    <property type="match status" value="1"/>
</dbReference>
<dbReference type="STRING" id="183478.A0A364N0N9"/>
<evidence type="ECO:0000256" key="1">
    <source>
        <dbReference type="ARBA" id="ARBA00004141"/>
    </source>
</evidence>
<dbReference type="InterPro" id="IPR036259">
    <property type="entry name" value="MFS_trans_sf"/>
</dbReference>
<keyword evidence="7" id="KW-1185">Reference proteome</keyword>
<evidence type="ECO:0000256" key="2">
    <source>
        <dbReference type="ARBA" id="ARBA00022692"/>
    </source>
</evidence>
<sequence length="158" mass="17361">MPDAAKASTSLPKPGSHLSWPPFHWFGVVVASLLIGIANCTIYYATIDYMVATYGPYSASATGGNGFMRDVLAGMCPLYTGPMYKTLSIWNSCLVLFGLGAIFCIPVYVFNSKGPQIRENSKFARKLEMKKDETLRPEGIELRECQTLPNKAGRPRTV</sequence>
<evidence type="ECO:0000313" key="7">
    <source>
        <dbReference type="Proteomes" id="UP000249619"/>
    </source>
</evidence>
<dbReference type="AlphaFoldDB" id="A0A364N0N9"/>
<dbReference type="PANTHER" id="PTHR23502:SF3">
    <property type="entry name" value="MAJOR FACILITATOR SUPERFAMILY (MFS) PROFILE DOMAIN-CONTAINING PROTEIN-RELATED"/>
    <property type="match status" value="1"/>
</dbReference>
<dbReference type="GO" id="GO:0022857">
    <property type="term" value="F:transmembrane transporter activity"/>
    <property type="evidence" value="ECO:0007669"/>
    <property type="project" value="TreeGrafter"/>
</dbReference>
<keyword evidence="2 5" id="KW-0812">Transmembrane</keyword>
<comment type="subcellular location">
    <subcellularLocation>
        <location evidence="1">Membrane</location>
        <topology evidence="1">Multi-pass membrane protein</topology>
    </subcellularLocation>
</comment>
<keyword evidence="3 5" id="KW-1133">Transmembrane helix</keyword>
<evidence type="ECO:0000256" key="4">
    <source>
        <dbReference type="ARBA" id="ARBA00023136"/>
    </source>
</evidence>
<dbReference type="SUPFAM" id="SSF103473">
    <property type="entry name" value="MFS general substrate transporter"/>
    <property type="match status" value="1"/>
</dbReference>
<accession>A0A364N0N9</accession>
<protein>
    <submittedName>
        <fullName evidence="6">MFS general substrate transporter</fullName>
    </submittedName>
</protein>
<dbReference type="GO" id="GO:0005886">
    <property type="term" value="C:plasma membrane"/>
    <property type="evidence" value="ECO:0007669"/>
    <property type="project" value="TreeGrafter"/>
</dbReference>
<feature type="transmembrane region" description="Helical" evidence="5">
    <location>
        <begin position="23"/>
        <end position="45"/>
    </location>
</feature>
<feature type="transmembrane region" description="Helical" evidence="5">
    <location>
        <begin position="89"/>
        <end position="110"/>
    </location>
</feature>
<name>A0A364N0N9_STELY</name>
<evidence type="ECO:0000256" key="3">
    <source>
        <dbReference type="ARBA" id="ARBA00022989"/>
    </source>
</evidence>